<evidence type="ECO:0000313" key="2">
    <source>
        <dbReference type="EMBL" id="REJ28134.1"/>
    </source>
</evidence>
<organism evidence="2 3">
    <name type="scientific">Caldibacillus debilis</name>
    <dbReference type="NCBI Taxonomy" id="301148"/>
    <lineage>
        <taxon>Bacteria</taxon>
        <taxon>Bacillati</taxon>
        <taxon>Bacillota</taxon>
        <taxon>Bacilli</taxon>
        <taxon>Bacillales</taxon>
        <taxon>Bacillaceae</taxon>
        <taxon>Caldibacillus</taxon>
    </lineage>
</organism>
<evidence type="ECO:0000313" key="3">
    <source>
        <dbReference type="Proteomes" id="UP000257014"/>
    </source>
</evidence>
<keyword evidence="1" id="KW-0472">Membrane</keyword>
<comment type="caution">
    <text evidence="2">The sequence shown here is derived from an EMBL/GenBank/DDBJ whole genome shotgun (WGS) entry which is preliminary data.</text>
</comment>
<name>A0A3E0K473_9BACI</name>
<accession>A0A3E0K473</accession>
<sequence>MCASIYFFIVSKFQSIVPIKNPSVIMLAIANVTDKSIDLPPLFFIIIMGTVIIPSFFYIST</sequence>
<keyword evidence="1" id="KW-0812">Transmembrane</keyword>
<proteinExistence type="predicted"/>
<dbReference type="Proteomes" id="UP000257014">
    <property type="component" value="Unassembled WGS sequence"/>
</dbReference>
<dbReference type="AlphaFoldDB" id="A0A3E0K473"/>
<protein>
    <submittedName>
        <fullName evidence="2">Uncharacterized protein</fullName>
    </submittedName>
</protein>
<evidence type="ECO:0000256" key="1">
    <source>
        <dbReference type="SAM" id="Phobius"/>
    </source>
</evidence>
<reference evidence="2 3" key="1">
    <citation type="submission" date="2018-03" db="EMBL/GenBank/DDBJ databases">
        <authorList>
            <person name="Keele B.F."/>
        </authorList>
    </citation>
    <scope>NUCLEOTIDE SEQUENCE [LARGE SCALE GENOMIC DNA]</scope>
    <source>
        <strain evidence="2">ZCTH4_d</strain>
    </source>
</reference>
<feature type="transmembrane region" description="Helical" evidence="1">
    <location>
        <begin position="39"/>
        <end position="59"/>
    </location>
</feature>
<keyword evidence="1" id="KW-1133">Transmembrane helix</keyword>
<gene>
    <name evidence="2" type="ORF">C6P37_09845</name>
</gene>
<dbReference type="EMBL" id="QEWE01000018">
    <property type="protein sequence ID" value="REJ28134.1"/>
    <property type="molecule type" value="Genomic_DNA"/>
</dbReference>